<organism evidence="1">
    <name type="scientific">Culicoides sonorensis</name>
    <name type="common">Biting midge</name>
    <dbReference type="NCBI Taxonomy" id="179676"/>
    <lineage>
        <taxon>Eukaryota</taxon>
        <taxon>Metazoa</taxon>
        <taxon>Ecdysozoa</taxon>
        <taxon>Arthropoda</taxon>
        <taxon>Hexapoda</taxon>
        <taxon>Insecta</taxon>
        <taxon>Pterygota</taxon>
        <taxon>Neoptera</taxon>
        <taxon>Endopterygota</taxon>
        <taxon>Diptera</taxon>
        <taxon>Nematocera</taxon>
        <taxon>Chironomoidea</taxon>
        <taxon>Ceratopogonidae</taxon>
        <taxon>Ceratopogoninae</taxon>
        <taxon>Culicoides</taxon>
        <taxon>Monoculicoides</taxon>
    </lineage>
</organism>
<reference evidence="1" key="1">
    <citation type="submission" date="2018-07" db="EMBL/GenBank/DDBJ databases">
        <authorList>
            <person name="Quirk P.G."/>
            <person name="Krulwich T.A."/>
        </authorList>
    </citation>
    <scope>NUCLEOTIDE SEQUENCE</scope>
</reference>
<dbReference type="VEuPathDB" id="VectorBase:CSON010668"/>
<evidence type="ECO:0000313" key="1">
    <source>
        <dbReference type="EMBL" id="SSX24315.1"/>
    </source>
</evidence>
<name>A0A336M254_CULSO</name>
<sequence length="80" mass="9481">MKQPGRSKKKGKVPTFEAFYLKSTFIRFTSIRTNSHMTNPPLTHKNNIPFNCSNEIRREDKSRPKREIIIEENKFDDLNI</sequence>
<dbReference type="AlphaFoldDB" id="A0A336M254"/>
<protein>
    <submittedName>
        <fullName evidence="1">CSON010668 protein</fullName>
    </submittedName>
</protein>
<proteinExistence type="predicted"/>
<dbReference type="EMBL" id="UFQT01000439">
    <property type="protein sequence ID" value="SSX24315.1"/>
    <property type="molecule type" value="Genomic_DNA"/>
</dbReference>
<gene>
    <name evidence="1" type="primary">CSON010668</name>
</gene>
<accession>A0A336M254</accession>